<keyword evidence="4" id="KW-1185">Reference proteome</keyword>
<dbReference type="GeneID" id="26258812"/>
<dbReference type="OrthoDB" id="5386330at2759"/>
<dbReference type="SUPFAM" id="SSF57701">
    <property type="entry name" value="Zn2/Cys6 DNA-binding domain"/>
    <property type="match status" value="1"/>
</dbReference>
<accession>W7EL31</accession>
<dbReference type="PANTHER" id="PTHR47784">
    <property type="entry name" value="STEROL UPTAKE CONTROL PROTEIN 2"/>
    <property type="match status" value="1"/>
</dbReference>
<dbReference type="GO" id="GO:0001228">
    <property type="term" value="F:DNA-binding transcription activator activity, RNA polymerase II-specific"/>
    <property type="evidence" value="ECO:0007669"/>
    <property type="project" value="TreeGrafter"/>
</dbReference>
<dbReference type="PROSITE" id="PS00463">
    <property type="entry name" value="ZN2_CY6_FUNGAL_1"/>
    <property type="match status" value="1"/>
</dbReference>
<name>W7EL31_BIPV3</name>
<dbReference type="RefSeq" id="XP_014560772.1">
    <property type="nucleotide sequence ID" value="XM_014705286.1"/>
</dbReference>
<protein>
    <recommendedName>
        <fullName evidence="2">Zn(2)-C6 fungal-type domain-containing protein</fullName>
    </recommendedName>
</protein>
<dbReference type="InterPro" id="IPR021858">
    <property type="entry name" value="Fun_TF"/>
</dbReference>
<evidence type="ECO:0000313" key="4">
    <source>
        <dbReference type="Proteomes" id="UP000054337"/>
    </source>
</evidence>
<gene>
    <name evidence="3" type="ORF">COCVIDRAFT_88152</name>
</gene>
<dbReference type="Proteomes" id="UP000054337">
    <property type="component" value="Unassembled WGS sequence"/>
</dbReference>
<evidence type="ECO:0000256" key="1">
    <source>
        <dbReference type="ARBA" id="ARBA00023242"/>
    </source>
</evidence>
<dbReference type="InterPro" id="IPR036864">
    <property type="entry name" value="Zn2-C6_fun-type_DNA-bd_sf"/>
</dbReference>
<proteinExistence type="predicted"/>
<dbReference type="SMART" id="SM00066">
    <property type="entry name" value="GAL4"/>
    <property type="match status" value="1"/>
</dbReference>
<dbReference type="Pfam" id="PF11951">
    <property type="entry name" value="Fungal_trans_2"/>
    <property type="match status" value="1"/>
</dbReference>
<dbReference type="AlphaFoldDB" id="W7EL31"/>
<dbReference type="Gene3D" id="4.10.240.10">
    <property type="entry name" value="Zn(2)-C6 fungal-type DNA-binding domain"/>
    <property type="match status" value="1"/>
</dbReference>
<feature type="domain" description="Zn(2)-C6 fungal-type" evidence="2">
    <location>
        <begin position="18"/>
        <end position="48"/>
    </location>
</feature>
<keyword evidence="1" id="KW-0539">Nucleus</keyword>
<dbReference type="PROSITE" id="PS50048">
    <property type="entry name" value="ZN2_CY6_FUNGAL_2"/>
    <property type="match status" value="1"/>
</dbReference>
<evidence type="ECO:0000313" key="3">
    <source>
        <dbReference type="EMBL" id="EUN31148.1"/>
    </source>
</evidence>
<dbReference type="HOGENOM" id="CLU_024934_0_4_1"/>
<dbReference type="CDD" id="cd00067">
    <property type="entry name" value="GAL4"/>
    <property type="match status" value="1"/>
</dbReference>
<organism evidence="3 4">
    <name type="scientific">Bipolaris victoriae (strain FI3)</name>
    <name type="common">Victoria blight of oats agent</name>
    <name type="synonym">Cochliobolus victoriae</name>
    <dbReference type="NCBI Taxonomy" id="930091"/>
    <lineage>
        <taxon>Eukaryota</taxon>
        <taxon>Fungi</taxon>
        <taxon>Dikarya</taxon>
        <taxon>Ascomycota</taxon>
        <taxon>Pezizomycotina</taxon>
        <taxon>Dothideomycetes</taxon>
        <taxon>Pleosporomycetidae</taxon>
        <taxon>Pleosporales</taxon>
        <taxon>Pleosporineae</taxon>
        <taxon>Pleosporaceae</taxon>
        <taxon>Bipolaris</taxon>
    </lineage>
</organism>
<sequence>MDSKPLGKRRSHTKSRNGCLQCKRRRIKCDEEKSGCGYCTRRDVRCVFPHCSKVSAPATLSPPVSPHAPTTSACSPGMSDCSTLHTFATISHRNSNDGGELDSFTMNDLMLLHHWSLVTSLTMVNTPGVDHIWQTVMVKIGAQHPYVMHSIFSLTALHLAYLDPTKKHTLIATAAQHHNRALRDFQAKLCNMNKEDSDALFASASINILYVFATFGNLYHGDANESSADHRSRILGEDWVPLIRGVNRLIEQTRKDVSVGPLNSLLKIGNWNELDPDAARVPYNAELQSLKSIWVDSPDAHVYNESLYLLRKCWAWTTLFPNTSEHFFPDVAPHPDWEYNRSWSGPFIWLSLAPDDFFLRLQQRHPAALVLFAHFGGLCAGLERYWWMEGWGENIVAAVKDTLGSYWDAWIELPRRLVAGTGDENHREARPT</sequence>
<evidence type="ECO:0000259" key="2">
    <source>
        <dbReference type="PROSITE" id="PS50048"/>
    </source>
</evidence>
<dbReference type="PANTHER" id="PTHR47784:SF5">
    <property type="entry name" value="STEROL UPTAKE CONTROL PROTEIN 2"/>
    <property type="match status" value="1"/>
</dbReference>
<dbReference type="InterPro" id="IPR053157">
    <property type="entry name" value="Sterol_Uptake_Regulator"/>
</dbReference>
<reference evidence="3 4" key="1">
    <citation type="journal article" date="2013" name="PLoS Genet.">
        <title>Comparative genome structure, secondary metabolite, and effector coding capacity across Cochliobolus pathogens.</title>
        <authorList>
            <person name="Condon B.J."/>
            <person name="Leng Y."/>
            <person name="Wu D."/>
            <person name="Bushley K.E."/>
            <person name="Ohm R.A."/>
            <person name="Otillar R."/>
            <person name="Martin J."/>
            <person name="Schackwitz W."/>
            <person name="Grimwood J."/>
            <person name="MohdZainudin N."/>
            <person name="Xue C."/>
            <person name="Wang R."/>
            <person name="Manning V.A."/>
            <person name="Dhillon B."/>
            <person name="Tu Z.J."/>
            <person name="Steffenson B.J."/>
            <person name="Salamov A."/>
            <person name="Sun H."/>
            <person name="Lowry S."/>
            <person name="LaButti K."/>
            <person name="Han J."/>
            <person name="Copeland A."/>
            <person name="Lindquist E."/>
            <person name="Barry K."/>
            <person name="Schmutz J."/>
            <person name="Baker S.E."/>
            <person name="Ciuffetti L.M."/>
            <person name="Grigoriev I.V."/>
            <person name="Zhong S."/>
            <person name="Turgeon B.G."/>
        </authorList>
    </citation>
    <scope>NUCLEOTIDE SEQUENCE [LARGE SCALE GENOMIC DNA]</scope>
    <source>
        <strain evidence="3 4">FI3</strain>
    </source>
</reference>
<dbReference type="InterPro" id="IPR001138">
    <property type="entry name" value="Zn2Cys6_DnaBD"/>
</dbReference>
<dbReference type="EMBL" id="KI968700">
    <property type="protein sequence ID" value="EUN31148.1"/>
    <property type="molecule type" value="Genomic_DNA"/>
</dbReference>
<dbReference type="GO" id="GO:0008270">
    <property type="term" value="F:zinc ion binding"/>
    <property type="evidence" value="ECO:0007669"/>
    <property type="project" value="InterPro"/>
</dbReference>